<sequence>HARSNNFFTFSPSRVFSSPSNLQATAPPLTPVTTARLHPSPSL</sequence>
<reference evidence="2 3" key="1">
    <citation type="journal article" date="2018" name="Front. Plant Sci.">
        <title>Red Clover (Trifolium pratense) and Zigzag Clover (T. medium) - A Picture of Genomic Similarities and Differences.</title>
        <authorList>
            <person name="Dluhosova J."/>
            <person name="Istvanek J."/>
            <person name="Nedelnik J."/>
            <person name="Repkova J."/>
        </authorList>
    </citation>
    <scope>NUCLEOTIDE SEQUENCE [LARGE SCALE GENOMIC DNA]</scope>
    <source>
        <strain evidence="3">cv. 10/8</strain>
        <tissue evidence="2">Leaf</tissue>
    </source>
</reference>
<feature type="region of interest" description="Disordered" evidence="1">
    <location>
        <begin position="17"/>
        <end position="43"/>
    </location>
</feature>
<dbReference type="Proteomes" id="UP000265520">
    <property type="component" value="Unassembled WGS sequence"/>
</dbReference>
<organism evidence="2 3">
    <name type="scientific">Trifolium medium</name>
    <dbReference type="NCBI Taxonomy" id="97028"/>
    <lineage>
        <taxon>Eukaryota</taxon>
        <taxon>Viridiplantae</taxon>
        <taxon>Streptophyta</taxon>
        <taxon>Embryophyta</taxon>
        <taxon>Tracheophyta</taxon>
        <taxon>Spermatophyta</taxon>
        <taxon>Magnoliopsida</taxon>
        <taxon>eudicotyledons</taxon>
        <taxon>Gunneridae</taxon>
        <taxon>Pentapetalae</taxon>
        <taxon>rosids</taxon>
        <taxon>fabids</taxon>
        <taxon>Fabales</taxon>
        <taxon>Fabaceae</taxon>
        <taxon>Papilionoideae</taxon>
        <taxon>50 kb inversion clade</taxon>
        <taxon>NPAAA clade</taxon>
        <taxon>Hologalegina</taxon>
        <taxon>IRL clade</taxon>
        <taxon>Trifolieae</taxon>
        <taxon>Trifolium</taxon>
    </lineage>
</organism>
<dbReference type="AlphaFoldDB" id="A0A392UEF0"/>
<accession>A0A392UEF0</accession>
<dbReference type="EMBL" id="LXQA010803797">
    <property type="protein sequence ID" value="MCI71782.1"/>
    <property type="molecule type" value="Genomic_DNA"/>
</dbReference>
<feature type="non-terminal residue" evidence="2">
    <location>
        <position position="1"/>
    </location>
</feature>
<evidence type="ECO:0000256" key="1">
    <source>
        <dbReference type="SAM" id="MobiDB-lite"/>
    </source>
</evidence>
<comment type="caution">
    <text evidence="2">The sequence shown here is derived from an EMBL/GenBank/DDBJ whole genome shotgun (WGS) entry which is preliminary data.</text>
</comment>
<name>A0A392UEF0_9FABA</name>
<keyword evidence="3" id="KW-1185">Reference proteome</keyword>
<evidence type="ECO:0000313" key="3">
    <source>
        <dbReference type="Proteomes" id="UP000265520"/>
    </source>
</evidence>
<feature type="compositionally biased region" description="Low complexity" evidence="1">
    <location>
        <begin position="24"/>
        <end position="35"/>
    </location>
</feature>
<evidence type="ECO:0000313" key="2">
    <source>
        <dbReference type="EMBL" id="MCI71782.1"/>
    </source>
</evidence>
<protein>
    <submittedName>
        <fullName evidence="2">Uncharacterized protein</fullName>
    </submittedName>
</protein>
<proteinExistence type="predicted"/>